<evidence type="ECO:0000259" key="4">
    <source>
        <dbReference type="PROSITE" id="PS50932"/>
    </source>
</evidence>
<dbReference type="InterPro" id="IPR010982">
    <property type="entry name" value="Lambda_DNA-bd_dom_sf"/>
</dbReference>
<reference evidence="5 6" key="1">
    <citation type="submission" date="2019-09" db="EMBL/GenBank/DDBJ databases">
        <title>Polymorphobacter sp. isolated from a lake in China.</title>
        <authorList>
            <person name="Liu Z."/>
        </authorList>
    </citation>
    <scope>NUCLEOTIDE SEQUENCE [LARGE SCALE GENOMIC DNA]</scope>
    <source>
        <strain evidence="5 6">D40P</strain>
    </source>
</reference>
<dbReference type="SMART" id="SM00354">
    <property type="entry name" value="HTH_LACI"/>
    <property type="match status" value="1"/>
</dbReference>
<dbReference type="GO" id="GO:0003700">
    <property type="term" value="F:DNA-binding transcription factor activity"/>
    <property type="evidence" value="ECO:0007669"/>
    <property type="project" value="TreeGrafter"/>
</dbReference>
<evidence type="ECO:0000313" key="5">
    <source>
        <dbReference type="EMBL" id="MQT16406.1"/>
    </source>
</evidence>
<gene>
    <name evidence="5" type="ORF">F3168_03930</name>
</gene>
<sequence length="351" mass="37553">MNRKPARQQGRAPTIADVAAVAGFSPMTVSRVINGEANVRASTRQAVQAAVAKLNYAPNAAARSLAGAEQIRIGMLYSNPSAAYLSRFLLGGLEQARISHVQLVIERCDSDAQDEEQAVRDLLASDVDGIILSPPLCDSENILALLMASDALVVAVTNWRPPAAISVVRIDDHEAAAAMTRHMLALGHRRIGHIIGNPTHKASAQRLAGFRAAMADAGVPVDPSLIAQGQFTYRSGLSTAEQLLDVPERPTAIFAGNDDMAAAVVAVAHRRNLNVPSDLTVCGFDDTDFAQSIWPELTTIHQPIAEMSRTALKMLVHAIRSRRAGSVEPPSEAVLDYTLVRRDSDAPPSLR</sequence>
<organism evidence="5 6">
    <name type="scientific">Sandarakinorhabdus fusca</name>
    <dbReference type="NCBI Taxonomy" id="1439888"/>
    <lineage>
        <taxon>Bacteria</taxon>
        <taxon>Pseudomonadati</taxon>
        <taxon>Pseudomonadota</taxon>
        <taxon>Alphaproteobacteria</taxon>
        <taxon>Sphingomonadales</taxon>
        <taxon>Sphingosinicellaceae</taxon>
        <taxon>Sandarakinorhabdus</taxon>
    </lineage>
</organism>
<dbReference type="GO" id="GO:0000976">
    <property type="term" value="F:transcription cis-regulatory region binding"/>
    <property type="evidence" value="ECO:0007669"/>
    <property type="project" value="TreeGrafter"/>
</dbReference>
<dbReference type="CDD" id="cd01545">
    <property type="entry name" value="PBP1_SalR"/>
    <property type="match status" value="1"/>
</dbReference>
<dbReference type="PANTHER" id="PTHR30146">
    <property type="entry name" value="LACI-RELATED TRANSCRIPTIONAL REPRESSOR"/>
    <property type="match status" value="1"/>
</dbReference>
<evidence type="ECO:0000313" key="6">
    <source>
        <dbReference type="Proteomes" id="UP000481327"/>
    </source>
</evidence>
<dbReference type="PANTHER" id="PTHR30146:SF153">
    <property type="entry name" value="LACTOSE OPERON REPRESSOR"/>
    <property type="match status" value="1"/>
</dbReference>
<keyword evidence="3" id="KW-0804">Transcription</keyword>
<evidence type="ECO:0000256" key="3">
    <source>
        <dbReference type="ARBA" id="ARBA00023163"/>
    </source>
</evidence>
<protein>
    <submittedName>
        <fullName evidence="5">LacI family DNA-binding transcriptional regulator</fullName>
    </submittedName>
</protein>
<dbReference type="InterPro" id="IPR046335">
    <property type="entry name" value="LacI/GalR-like_sensor"/>
</dbReference>
<dbReference type="Gene3D" id="1.10.260.40">
    <property type="entry name" value="lambda repressor-like DNA-binding domains"/>
    <property type="match status" value="1"/>
</dbReference>
<feature type="domain" description="HTH lacI-type" evidence="4">
    <location>
        <begin position="13"/>
        <end position="67"/>
    </location>
</feature>
<dbReference type="CDD" id="cd01392">
    <property type="entry name" value="HTH_LacI"/>
    <property type="match status" value="1"/>
</dbReference>
<evidence type="ECO:0000256" key="2">
    <source>
        <dbReference type="ARBA" id="ARBA00023125"/>
    </source>
</evidence>
<dbReference type="InterPro" id="IPR000843">
    <property type="entry name" value="HTH_LacI"/>
</dbReference>
<keyword evidence="6" id="KW-1185">Reference proteome</keyword>
<dbReference type="Pfam" id="PF00356">
    <property type="entry name" value="LacI"/>
    <property type="match status" value="1"/>
</dbReference>
<dbReference type="AlphaFoldDB" id="A0A7C9KWX1"/>
<dbReference type="SUPFAM" id="SSF47413">
    <property type="entry name" value="lambda repressor-like DNA-binding domains"/>
    <property type="match status" value="1"/>
</dbReference>
<dbReference type="RefSeq" id="WP_152576805.1">
    <property type="nucleotide sequence ID" value="NZ_JAATJI010000001.1"/>
</dbReference>
<dbReference type="OrthoDB" id="7939625at2"/>
<dbReference type="Proteomes" id="UP000481327">
    <property type="component" value="Unassembled WGS sequence"/>
</dbReference>
<evidence type="ECO:0000256" key="1">
    <source>
        <dbReference type="ARBA" id="ARBA00023015"/>
    </source>
</evidence>
<dbReference type="InterPro" id="IPR028082">
    <property type="entry name" value="Peripla_BP_I"/>
</dbReference>
<name>A0A7C9KWX1_9SPHN</name>
<proteinExistence type="predicted"/>
<keyword evidence="2 5" id="KW-0238">DNA-binding</keyword>
<dbReference type="EMBL" id="WIOL01000001">
    <property type="protein sequence ID" value="MQT16406.1"/>
    <property type="molecule type" value="Genomic_DNA"/>
</dbReference>
<comment type="caution">
    <text evidence="5">The sequence shown here is derived from an EMBL/GenBank/DDBJ whole genome shotgun (WGS) entry which is preliminary data.</text>
</comment>
<dbReference type="PROSITE" id="PS50932">
    <property type="entry name" value="HTH_LACI_2"/>
    <property type="match status" value="1"/>
</dbReference>
<accession>A0A7C9KWX1</accession>
<dbReference type="Gene3D" id="3.40.50.2300">
    <property type="match status" value="2"/>
</dbReference>
<keyword evidence="1" id="KW-0805">Transcription regulation</keyword>
<dbReference type="SUPFAM" id="SSF53822">
    <property type="entry name" value="Periplasmic binding protein-like I"/>
    <property type="match status" value="1"/>
</dbReference>
<dbReference type="Pfam" id="PF13377">
    <property type="entry name" value="Peripla_BP_3"/>
    <property type="match status" value="1"/>
</dbReference>